<dbReference type="GO" id="GO:0016787">
    <property type="term" value="F:hydrolase activity"/>
    <property type="evidence" value="ECO:0007669"/>
    <property type="project" value="UniProtKB-KW"/>
</dbReference>
<comment type="caution">
    <text evidence="2">The sequence shown here is derived from an EMBL/GenBank/DDBJ whole genome shotgun (WGS) entry which is preliminary data.</text>
</comment>
<gene>
    <name evidence="2" type="ORF">H8B15_20020</name>
</gene>
<keyword evidence="3" id="KW-1185">Reference proteome</keyword>
<reference evidence="2 3" key="1">
    <citation type="submission" date="2020-08" db="EMBL/GenBank/DDBJ databases">
        <title>Hymenobacter sp.</title>
        <authorList>
            <person name="Kim M.K."/>
        </authorList>
    </citation>
    <scope>NUCLEOTIDE SEQUENCE [LARGE SCALE GENOMIC DNA]</scope>
    <source>
        <strain evidence="2 3">BT507</strain>
    </source>
</reference>
<evidence type="ECO:0000259" key="1">
    <source>
        <dbReference type="Pfam" id="PF14206"/>
    </source>
</evidence>
<evidence type="ECO:0000313" key="3">
    <source>
        <dbReference type="Proteomes" id="UP000622017"/>
    </source>
</evidence>
<keyword evidence="2" id="KW-0378">Hydrolase</keyword>
<organism evidence="2 3">
    <name type="scientific">Hymenobacter citatus</name>
    <dbReference type="NCBI Taxonomy" id="2763506"/>
    <lineage>
        <taxon>Bacteria</taxon>
        <taxon>Pseudomonadati</taxon>
        <taxon>Bacteroidota</taxon>
        <taxon>Cytophagia</taxon>
        <taxon>Cytophagales</taxon>
        <taxon>Hymenobacteraceae</taxon>
        <taxon>Hymenobacter</taxon>
    </lineage>
</organism>
<dbReference type="EMBL" id="JACSCY010000025">
    <property type="protein sequence ID" value="MBC6613219.1"/>
    <property type="molecule type" value="Genomic_DNA"/>
</dbReference>
<feature type="domain" description="Cysteine-rich CPCC" evidence="1">
    <location>
        <begin position="11"/>
        <end position="86"/>
    </location>
</feature>
<proteinExistence type="predicted"/>
<accession>A0ABR7MQ58</accession>
<dbReference type="InterPro" id="IPR025983">
    <property type="entry name" value="Cys_rich_CPCC"/>
</dbReference>
<evidence type="ECO:0000313" key="2">
    <source>
        <dbReference type="EMBL" id="MBC6613219.1"/>
    </source>
</evidence>
<dbReference type="RefSeq" id="WP_185284516.1">
    <property type="nucleotide sequence ID" value="NZ_JACSCY010000025.1"/>
</dbReference>
<protein>
    <submittedName>
        <fullName evidence="2">Hydrolase</fullName>
    </submittedName>
</protein>
<name>A0ABR7MQ58_9BACT</name>
<dbReference type="Proteomes" id="UP000622017">
    <property type="component" value="Unassembled WGS sequence"/>
</dbReference>
<sequence>MSLAPNQFGRYPCPCCHYHTFQEPATGEYIICPVCFWEDDPVQAVEPTFVSGANQVSLRQAQVNFVALGVSDPTFKRQVRLPTTEELPDQ</sequence>
<dbReference type="Pfam" id="PF14206">
    <property type="entry name" value="Cys_rich_CPCC"/>
    <property type="match status" value="1"/>
</dbReference>